<dbReference type="EMBL" id="CP001663">
    <property type="protein sequence ID" value="AFP39724.1"/>
    <property type="molecule type" value="Genomic_DNA"/>
</dbReference>
<name>I7GB19_MYCS2</name>
<evidence type="ECO:0000313" key="2">
    <source>
        <dbReference type="Proteomes" id="UP000006158"/>
    </source>
</evidence>
<dbReference type="PATRIC" id="fig|246196.56.peg.3351"/>
<dbReference type="AlphaFoldDB" id="I7GB19"/>
<accession>I7GB19</accession>
<dbReference type="Proteomes" id="UP000006158">
    <property type="component" value="Chromosome"/>
</dbReference>
<gene>
    <name evidence="1" type="ordered locus">MSMEI_3261</name>
</gene>
<sequence length="33" mass="3488">MSCGGLIVAVTNVGCRSSGLRLLRGQCIDTNRH</sequence>
<reference evidence="1 2" key="1">
    <citation type="journal article" date="2007" name="Genome Biol.">
        <title>Interrupted coding sequences in Mycobacterium smegmatis: authentic mutations or sequencing errors?</title>
        <authorList>
            <person name="Deshayes C."/>
            <person name="Perrodou E."/>
            <person name="Gallien S."/>
            <person name="Euphrasie D."/>
            <person name="Schaeffer C."/>
            <person name="Van-Dorsselaer A."/>
            <person name="Poch O."/>
            <person name="Lecompte O."/>
            <person name="Reyrat J.M."/>
        </authorList>
    </citation>
    <scope>NUCLEOTIDE SEQUENCE [LARGE SCALE GENOMIC DNA]</scope>
    <source>
        <strain evidence="2">ATCC 700084 / mc(2)155</strain>
    </source>
</reference>
<evidence type="ECO:0000313" key="1">
    <source>
        <dbReference type="EMBL" id="AFP39724.1"/>
    </source>
</evidence>
<organism evidence="1 2">
    <name type="scientific">Mycolicibacterium smegmatis (strain ATCC 700084 / mc(2)155)</name>
    <name type="common">Mycobacterium smegmatis</name>
    <dbReference type="NCBI Taxonomy" id="246196"/>
    <lineage>
        <taxon>Bacteria</taxon>
        <taxon>Bacillati</taxon>
        <taxon>Actinomycetota</taxon>
        <taxon>Actinomycetes</taxon>
        <taxon>Mycobacteriales</taxon>
        <taxon>Mycobacteriaceae</taxon>
        <taxon>Mycolicibacterium</taxon>
    </lineage>
</organism>
<proteinExistence type="predicted"/>
<protein>
    <submittedName>
        <fullName evidence="1">Uncharacterized protein</fullName>
    </submittedName>
</protein>
<reference evidence="1 2" key="2">
    <citation type="journal article" date="2009" name="Genome Res.">
        <title>Ortho-proteogenomics: multiple proteomes investigation through orthology and a new MS-based protocol.</title>
        <authorList>
            <person name="Gallien S."/>
            <person name="Perrodou E."/>
            <person name="Carapito C."/>
            <person name="Deshayes C."/>
            <person name="Reyrat J.M."/>
            <person name="Van Dorsselaer A."/>
            <person name="Poch O."/>
            <person name="Schaeffer C."/>
            <person name="Lecompte O."/>
        </authorList>
    </citation>
    <scope>NUCLEOTIDE SEQUENCE [LARGE SCALE GENOMIC DNA]</scope>
    <source>
        <strain evidence="2">ATCC 700084 / mc(2)155</strain>
    </source>
</reference>
<dbReference type="KEGG" id="msg:MSMEI_3261"/>